<name>A0A6J7BLZ8_9ZZZZ</name>
<accession>A0A6J7BLZ8</accession>
<dbReference type="InterPro" id="IPR016102">
    <property type="entry name" value="Succinyl-CoA_synth-like"/>
</dbReference>
<organism evidence="1">
    <name type="scientific">freshwater metagenome</name>
    <dbReference type="NCBI Taxonomy" id="449393"/>
    <lineage>
        <taxon>unclassified sequences</taxon>
        <taxon>metagenomes</taxon>
        <taxon>ecological metagenomes</taxon>
    </lineage>
</organism>
<dbReference type="Gene3D" id="3.30.470.20">
    <property type="entry name" value="ATP-grasp fold, B domain"/>
    <property type="match status" value="1"/>
</dbReference>
<dbReference type="PANTHER" id="PTHR42793:SF1">
    <property type="entry name" value="PEPTIDYL-LYSINE N-ACETYLTRANSFERASE PATZ"/>
    <property type="match status" value="1"/>
</dbReference>
<dbReference type="AlphaFoldDB" id="A0A6J7BLZ8"/>
<dbReference type="InterPro" id="IPR013815">
    <property type="entry name" value="ATP_grasp_subdomain_1"/>
</dbReference>
<gene>
    <name evidence="1" type="ORF">UFOPK3268_00186</name>
</gene>
<dbReference type="SUPFAM" id="SSF56059">
    <property type="entry name" value="Glutathione synthetase ATP-binding domain-like"/>
    <property type="match status" value="1"/>
</dbReference>
<dbReference type="GO" id="GO:0005524">
    <property type="term" value="F:ATP binding"/>
    <property type="evidence" value="ECO:0007669"/>
    <property type="project" value="InterPro"/>
</dbReference>
<dbReference type="Pfam" id="PF13549">
    <property type="entry name" value="ATP-grasp_5"/>
    <property type="match status" value="1"/>
</dbReference>
<reference evidence="1" key="1">
    <citation type="submission" date="2020-05" db="EMBL/GenBank/DDBJ databases">
        <authorList>
            <person name="Chiriac C."/>
            <person name="Salcher M."/>
            <person name="Ghai R."/>
            <person name="Kavagutti S V."/>
        </authorList>
    </citation>
    <scope>NUCLEOTIDE SEQUENCE</scope>
</reference>
<protein>
    <submittedName>
        <fullName evidence="1">Unannotated protein</fullName>
    </submittedName>
</protein>
<evidence type="ECO:0000313" key="1">
    <source>
        <dbReference type="EMBL" id="CAB4846420.1"/>
    </source>
</evidence>
<proteinExistence type="predicted"/>
<dbReference type="PANTHER" id="PTHR42793">
    <property type="entry name" value="COA BINDING DOMAIN CONTAINING PROTEIN"/>
    <property type="match status" value="1"/>
</dbReference>
<dbReference type="Gene3D" id="3.30.1490.20">
    <property type="entry name" value="ATP-grasp fold, A domain"/>
    <property type="match status" value="1"/>
</dbReference>
<dbReference type="SUPFAM" id="SSF52210">
    <property type="entry name" value="Succinyl-CoA synthetase domains"/>
    <property type="match status" value="1"/>
</dbReference>
<dbReference type="Gene3D" id="3.40.50.261">
    <property type="entry name" value="Succinyl-CoA synthetase domains"/>
    <property type="match status" value="1"/>
</dbReference>
<sequence>MSGGACDLIADRGQDLGLQLPDFSDHTKSLLAELLPAYGHPQNPLDVTGGALANPEVWRRGIEAIAAEPGIGLVGIVNSLPSDGEPQRIDAFHAVGAAAAATGMPVVIFPQVEQGQSAHVRDAKAASGVDNVLPSVERFVHAASALAQWSTWLADRRSRTPITAPDRSADTLTLDGPLSEHAARALLESAGIPLVPAELVHSAEEAGLTAARWDVPVAMKFCSAEVAHKTELGGVVLGVDGPERAASTYRLLVERATSAGVALDGILLSPMRSGGIELLVGVVTDPDWGHVLAVGFGGEFVELLKDTSLRLLPVGHDDVRSMLKELKGYELLTGFRGRKPVDIDALADVVVRIAQLAERLGDSATALEVNPLKVDGDRIEALDVLITVAGS</sequence>
<dbReference type="EMBL" id="CAFBIZ010000012">
    <property type="protein sequence ID" value="CAB4846420.1"/>
    <property type="molecule type" value="Genomic_DNA"/>
</dbReference>